<gene>
    <name evidence="1" type="ORF">I8748_22695</name>
</gene>
<accession>A0A8J7HSP3</accession>
<evidence type="ECO:0000313" key="1">
    <source>
        <dbReference type="EMBL" id="MBH8564957.1"/>
    </source>
</evidence>
<reference evidence="1 2" key="1">
    <citation type="journal article" date="2021" name="Int. J. Syst. Evol. Microbiol.">
        <title>Amazonocrinis nigriterrae gen. nov., sp. nov., Atlanticothrix silvestris gen. nov., sp. nov. and Dendronalium phyllosphericum gen. nov., sp. nov., nostocacean cyanobacteria from Brazilian environments.</title>
        <authorList>
            <person name="Alvarenga D.O."/>
            <person name="Andreote A.P.D."/>
            <person name="Branco L.H.Z."/>
            <person name="Delbaje E."/>
            <person name="Cruz R.B."/>
            <person name="Varani A.M."/>
            <person name="Fiore M.F."/>
        </authorList>
    </citation>
    <scope>NUCLEOTIDE SEQUENCE [LARGE SCALE GENOMIC DNA]</scope>
    <source>
        <strain evidence="1 2">CENA67</strain>
    </source>
</reference>
<keyword evidence="2" id="KW-1185">Reference proteome</keyword>
<organism evidence="1 2">
    <name type="scientific">Amazonocrinis nigriterrae CENA67</name>
    <dbReference type="NCBI Taxonomy" id="2794033"/>
    <lineage>
        <taxon>Bacteria</taxon>
        <taxon>Bacillati</taxon>
        <taxon>Cyanobacteriota</taxon>
        <taxon>Cyanophyceae</taxon>
        <taxon>Nostocales</taxon>
        <taxon>Nostocaceae</taxon>
        <taxon>Amazonocrinis</taxon>
        <taxon>Amazonocrinis nigriterrae</taxon>
    </lineage>
</organism>
<dbReference type="EMBL" id="JAECZC010000055">
    <property type="protein sequence ID" value="MBH8564957.1"/>
    <property type="molecule type" value="Genomic_DNA"/>
</dbReference>
<dbReference type="RefSeq" id="WP_198126772.1">
    <property type="nucleotide sequence ID" value="NZ_JAECZC010000055.1"/>
</dbReference>
<proteinExistence type="predicted"/>
<dbReference type="AlphaFoldDB" id="A0A8J7HSP3"/>
<comment type="caution">
    <text evidence="1">The sequence shown here is derived from an EMBL/GenBank/DDBJ whole genome shotgun (WGS) entry which is preliminary data.</text>
</comment>
<dbReference type="Proteomes" id="UP000632766">
    <property type="component" value="Unassembled WGS sequence"/>
</dbReference>
<protein>
    <submittedName>
        <fullName evidence="1">Uncharacterized protein</fullName>
    </submittedName>
</protein>
<evidence type="ECO:0000313" key="2">
    <source>
        <dbReference type="Proteomes" id="UP000632766"/>
    </source>
</evidence>
<sequence>MFRHYTTVSETLHLNVEQSYDLLLEQSTATGSLNRMRESGWRQVSVTASRVYREENSLTPPFLHKS</sequence>
<name>A0A8J7HSP3_9NOST</name>